<gene>
    <name evidence="1" type="ORF">ACFSJE_15245</name>
</gene>
<dbReference type="RefSeq" id="WP_379831726.1">
    <property type="nucleotide sequence ID" value="NZ_JBHUHU010000005.1"/>
</dbReference>
<accession>A0ABW4Y435</accession>
<keyword evidence="2" id="KW-1185">Reference proteome</keyword>
<sequence length="541" mass="61692">MSKKTLVFRCRGVFLPYHSLPIMRYFSILTVAFYLLISCSSSEDSGPVSSDKVKIEFEGIPYTIEVSTKVDILIQSETNVSSTLYINDIEVSKSNNKSISFTIDPFDYPLGANTLKIVSIDQEGNKSELAQSFTLKRLLCKLNRVWGHCDFVAVHTLDGKLVEYKSYDGTPISFYADDDYDRQNLVVTSYQLNTIDNRTNITSYFDVEPGTENLGGDEYIEEFWLGRPSYGNTQTEIQLSTPSGTGLISSPSGVLIAPNGNLIFTSVSDGSHNFLYEENSTEDFFLFSVLLANPTFENKYVKLGLDDFLNDNYSAEDFLPIENFKEVAIENIDELTYYSVRAYENYEAVENIRFHVINYDDFRLSPLTQSSTIRTPLFDDFEIYRAEFIAPMTNNARIWAKKQINPEDVTIDLPLMNLTKNSGNLTFTGDTAYTFSELTYTGYLDNGSGNYTNFRWNVYQKFNNEISLVGLEIEHPQEILEYMNLTEVANLSNSDPGINTLYCSLHLYEKEVVFKNMMFGPGYYSNQKGDQYIYSFPDFLQ</sequence>
<name>A0ABW4Y435_9FLAO</name>
<comment type="caution">
    <text evidence="1">The sequence shown here is derived from an EMBL/GenBank/DDBJ whole genome shotgun (WGS) entry which is preliminary data.</text>
</comment>
<proteinExistence type="predicted"/>
<reference evidence="2" key="1">
    <citation type="journal article" date="2019" name="Int. J. Syst. Evol. Microbiol.">
        <title>The Global Catalogue of Microorganisms (GCM) 10K type strain sequencing project: providing services to taxonomists for standard genome sequencing and annotation.</title>
        <authorList>
            <consortium name="The Broad Institute Genomics Platform"/>
            <consortium name="The Broad Institute Genome Sequencing Center for Infectious Disease"/>
            <person name="Wu L."/>
            <person name="Ma J."/>
        </authorList>
    </citation>
    <scope>NUCLEOTIDE SEQUENCE [LARGE SCALE GENOMIC DNA]</scope>
    <source>
        <strain evidence="2">JCM 3389</strain>
    </source>
</reference>
<dbReference type="EMBL" id="JBHUHU010000005">
    <property type="protein sequence ID" value="MFD2101143.1"/>
    <property type="molecule type" value="Genomic_DNA"/>
</dbReference>
<protein>
    <submittedName>
        <fullName evidence="1">Uncharacterized protein</fullName>
    </submittedName>
</protein>
<evidence type="ECO:0000313" key="1">
    <source>
        <dbReference type="EMBL" id="MFD2101143.1"/>
    </source>
</evidence>
<evidence type="ECO:0000313" key="2">
    <source>
        <dbReference type="Proteomes" id="UP001597342"/>
    </source>
</evidence>
<dbReference type="Proteomes" id="UP001597342">
    <property type="component" value="Unassembled WGS sequence"/>
</dbReference>
<organism evidence="1 2">
    <name type="scientific">Flagellimonas iocasae</name>
    <dbReference type="NCBI Taxonomy" id="2055905"/>
    <lineage>
        <taxon>Bacteria</taxon>
        <taxon>Pseudomonadati</taxon>
        <taxon>Bacteroidota</taxon>
        <taxon>Flavobacteriia</taxon>
        <taxon>Flavobacteriales</taxon>
        <taxon>Flavobacteriaceae</taxon>
        <taxon>Flagellimonas</taxon>
    </lineage>
</organism>